<dbReference type="STRING" id="946677.SAMN05444484_102797"/>
<dbReference type="Pfam" id="PF13715">
    <property type="entry name" value="CarbopepD_reg_2"/>
    <property type="match status" value="1"/>
</dbReference>
<gene>
    <name evidence="2" type="ORF">SAMN05444484_102797</name>
</gene>
<dbReference type="SUPFAM" id="SSF56935">
    <property type="entry name" value="Porins"/>
    <property type="match status" value="1"/>
</dbReference>
<dbReference type="EMBL" id="FRBT01000002">
    <property type="protein sequence ID" value="SHL84937.1"/>
    <property type="molecule type" value="Genomic_DNA"/>
</dbReference>
<dbReference type="Proteomes" id="UP000184028">
    <property type="component" value="Unassembled WGS sequence"/>
</dbReference>
<dbReference type="InterPro" id="IPR008969">
    <property type="entry name" value="CarboxyPept-like_regulatory"/>
</dbReference>
<sequence length="891" mass="103092">MKIKYTPVLFFVFFMLSGFLQAQSVISGMVIDKKEKPISFANVFVKLKESQAIVAFTHTNNEGKYDLELSETGHFEITFTGMSYKMNTSEILVETNKKYTQNAILEDDATTLNEVIVKTEKPVIFKKDTIIFDAKAFVKGNEIVVEDLLRRIPGLNVSKNGTIKVGNKEVEKVMVEGDDFFEHGYKLLTKNLNASAIDKVEVYKRYSNNRLLKGIENSDKVALNLKLKKDIKTQWFGNMSLGYGVASENRYDVRTNLMSFKKKVKYYGIGNLNNVGVDAVGDVDYIVRPKSTDDISNIGDDQNADKVLNLNGFKPNLKEERTNFNNAELVSLSSIFTISQKIKLKVMGFFNSDGNDFYRKGIDAYHVGDMSFTNFEDYTLNKKKSIGFGKFDFNYDISKNQMFEYIGKFNHEEDNTKTNLIFNNEHTSEKLNEDNQLIDQKAVYTNRFKDNKVLIFTGRFINEKTPQRYYNNVFLFQDLLPTGITANDVMQMSENKMQFFGFESHLLDKKENRNLLELKTGYQNRHDNLNSTLEFSENDIITNAPENYSNRVKYTLTDIYFKSRYNYVLGKLGIGGNLEFHQLFTNLETSRTKQHENPFFVNSSIFLLWEINKKNRISSSYSYNTTSAKILDVYDGFVLTTYRSFEKGTGEVNQLQSNSLFLSYKLGDWDSKFSLNTYCNYYQNHDFYSTNSIIQPNYSQIEKIIIKGRSMLNVNTDLGLLFNSISSIVKLDLNYSASNYKNIVNDSDLREVHSQTIALGPELKSNFKGFFNYNLGSKWTMTEFRTTTTNKNTDNISFLDFIFVLNKKLNAQIQTERYYFGNLDKENAKYYFLDLNANYVVKNNKLSFSLAGKNLFNTKTFRQSFISDIVTSKTEYRILPRYVILKMDYRF</sequence>
<evidence type="ECO:0000256" key="1">
    <source>
        <dbReference type="SAM" id="SignalP"/>
    </source>
</evidence>
<keyword evidence="3" id="KW-1185">Reference proteome</keyword>
<organism evidence="2 3">
    <name type="scientific">Flavobacterium chilense</name>
    <dbReference type="NCBI Taxonomy" id="946677"/>
    <lineage>
        <taxon>Bacteria</taxon>
        <taxon>Pseudomonadati</taxon>
        <taxon>Bacteroidota</taxon>
        <taxon>Flavobacteriia</taxon>
        <taxon>Flavobacteriales</taxon>
        <taxon>Flavobacteriaceae</taxon>
        <taxon>Flavobacterium</taxon>
    </lineage>
</organism>
<proteinExistence type="predicted"/>
<dbReference type="SUPFAM" id="SSF49464">
    <property type="entry name" value="Carboxypeptidase regulatory domain-like"/>
    <property type="match status" value="1"/>
</dbReference>
<dbReference type="AlphaFoldDB" id="A0A1M7DZQ1"/>
<protein>
    <submittedName>
        <fullName evidence="2">CarboxypepD_reg-like domain-containing protein</fullName>
    </submittedName>
</protein>
<accession>A0A1M7DZQ1</accession>
<keyword evidence="1" id="KW-0732">Signal</keyword>
<feature type="chain" id="PRO_5012952099" evidence="1">
    <location>
        <begin position="23"/>
        <end position="891"/>
    </location>
</feature>
<dbReference type="Gene3D" id="2.60.40.1120">
    <property type="entry name" value="Carboxypeptidase-like, regulatory domain"/>
    <property type="match status" value="1"/>
</dbReference>
<evidence type="ECO:0000313" key="2">
    <source>
        <dbReference type="EMBL" id="SHL84937.1"/>
    </source>
</evidence>
<name>A0A1M7DZQ1_9FLAO</name>
<feature type="signal peptide" evidence="1">
    <location>
        <begin position="1"/>
        <end position="22"/>
    </location>
</feature>
<evidence type="ECO:0000313" key="3">
    <source>
        <dbReference type="Proteomes" id="UP000184028"/>
    </source>
</evidence>
<dbReference type="RefSeq" id="WP_245179063.1">
    <property type="nucleotide sequence ID" value="NZ_FRBT01000002.1"/>
</dbReference>
<reference evidence="3" key="1">
    <citation type="submission" date="2016-11" db="EMBL/GenBank/DDBJ databases">
        <authorList>
            <person name="Varghese N."/>
            <person name="Submissions S."/>
        </authorList>
    </citation>
    <scope>NUCLEOTIDE SEQUENCE [LARGE SCALE GENOMIC DNA]</scope>
    <source>
        <strain evidence="3">DSM 24724</strain>
    </source>
</reference>